<dbReference type="InterPro" id="IPR002645">
    <property type="entry name" value="STAS_dom"/>
</dbReference>
<accession>A0AA41TZF2</accession>
<feature type="domain" description="STAS" evidence="3">
    <location>
        <begin position="36"/>
        <end position="136"/>
    </location>
</feature>
<comment type="similarity">
    <text evidence="1 2">Belongs to the anti-sigma-factor antagonist family.</text>
</comment>
<dbReference type="Pfam" id="PF01740">
    <property type="entry name" value="STAS"/>
    <property type="match status" value="1"/>
</dbReference>
<keyword evidence="5" id="KW-1185">Reference proteome</keyword>
<dbReference type="SUPFAM" id="SSF52091">
    <property type="entry name" value="SpoIIaa-like"/>
    <property type="match status" value="1"/>
</dbReference>
<evidence type="ECO:0000313" key="4">
    <source>
        <dbReference type="EMBL" id="MCF2527446.1"/>
    </source>
</evidence>
<dbReference type="Gene3D" id="3.30.750.24">
    <property type="entry name" value="STAS domain"/>
    <property type="match status" value="1"/>
</dbReference>
<dbReference type="InterPro" id="IPR036513">
    <property type="entry name" value="STAS_dom_sf"/>
</dbReference>
<sequence length="138" mass="15066">MRFHFRPDHGKVEAMVARLGMLGQEHPVTGVTIWRGCAVVHLHGELDLHNAPLLHRTLIDLIDGGCRRIVVDATALTFCDSVGLGVLIDAFKAMHACGGGLRLAAPDRHVRATLRMTGLIDILGVRDTLQEVLDEFSV</sequence>
<dbReference type="CDD" id="cd07043">
    <property type="entry name" value="STAS_anti-anti-sigma_factors"/>
    <property type="match status" value="1"/>
</dbReference>
<reference evidence="4" key="1">
    <citation type="submission" date="2022-01" db="EMBL/GenBank/DDBJ databases">
        <title>Genome-Based Taxonomic Classification of the Phylum Actinobacteria.</title>
        <authorList>
            <person name="Gao Y."/>
        </authorList>
    </citation>
    <scope>NUCLEOTIDE SEQUENCE</scope>
    <source>
        <strain evidence="4">KLBMP 8922</strain>
    </source>
</reference>
<evidence type="ECO:0000256" key="2">
    <source>
        <dbReference type="RuleBase" id="RU003749"/>
    </source>
</evidence>
<evidence type="ECO:0000256" key="1">
    <source>
        <dbReference type="ARBA" id="ARBA00009013"/>
    </source>
</evidence>
<dbReference type="InterPro" id="IPR003658">
    <property type="entry name" value="Anti-sigma_ant"/>
</dbReference>
<name>A0AA41TZF2_9ACTN</name>
<dbReference type="PROSITE" id="PS50801">
    <property type="entry name" value="STAS"/>
    <property type="match status" value="1"/>
</dbReference>
<dbReference type="PANTHER" id="PTHR33495">
    <property type="entry name" value="ANTI-SIGMA FACTOR ANTAGONIST TM_1081-RELATED-RELATED"/>
    <property type="match status" value="1"/>
</dbReference>
<gene>
    <name evidence="4" type="ORF">LZ495_09510</name>
</gene>
<dbReference type="PANTHER" id="PTHR33495:SF2">
    <property type="entry name" value="ANTI-SIGMA FACTOR ANTAGONIST TM_1081-RELATED"/>
    <property type="match status" value="1"/>
</dbReference>
<dbReference type="RefSeq" id="WP_235051598.1">
    <property type="nucleotide sequence ID" value="NZ_JAKFHA010000004.1"/>
</dbReference>
<dbReference type="AlphaFoldDB" id="A0AA41TZF2"/>
<dbReference type="EMBL" id="JAKFHA010000004">
    <property type="protein sequence ID" value="MCF2527446.1"/>
    <property type="molecule type" value="Genomic_DNA"/>
</dbReference>
<proteinExistence type="inferred from homology"/>
<evidence type="ECO:0000259" key="3">
    <source>
        <dbReference type="PROSITE" id="PS50801"/>
    </source>
</evidence>
<evidence type="ECO:0000313" key="5">
    <source>
        <dbReference type="Proteomes" id="UP001165378"/>
    </source>
</evidence>
<comment type="caution">
    <text evidence="4">The sequence shown here is derived from an EMBL/GenBank/DDBJ whole genome shotgun (WGS) entry which is preliminary data.</text>
</comment>
<dbReference type="GO" id="GO:0043856">
    <property type="term" value="F:anti-sigma factor antagonist activity"/>
    <property type="evidence" value="ECO:0007669"/>
    <property type="project" value="InterPro"/>
</dbReference>
<dbReference type="NCBIfam" id="TIGR00377">
    <property type="entry name" value="ant_ant_sig"/>
    <property type="match status" value="1"/>
</dbReference>
<organism evidence="4 5">
    <name type="scientific">Yinghuangia soli</name>
    <dbReference type="NCBI Taxonomy" id="2908204"/>
    <lineage>
        <taxon>Bacteria</taxon>
        <taxon>Bacillati</taxon>
        <taxon>Actinomycetota</taxon>
        <taxon>Actinomycetes</taxon>
        <taxon>Kitasatosporales</taxon>
        <taxon>Streptomycetaceae</taxon>
        <taxon>Yinghuangia</taxon>
    </lineage>
</organism>
<protein>
    <recommendedName>
        <fullName evidence="2">Anti-sigma factor antagonist</fullName>
    </recommendedName>
</protein>
<dbReference type="Proteomes" id="UP001165378">
    <property type="component" value="Unassembled WGS sequence"/>
</dbReference>